<reference evidence="1 2" key="1">
    <citation type="submission" date="2020-07" db="EMBL/GenBank/DDBJ databases">
        <authorList>
            <person name="Feng H."/>
        </authorList>
    </citation>
    <scope>NUCLEOTIDE SEQUENCE [LARGE SCALE GENOMIC DNA]</scope>
    <source>
        <strain evidence="2">s-11</strain>
    </source>
</reference>
<organism evidence="1 2">
    <name type="scientific">Thermoactinomyces daqus</name>
    <dbReference type="NCBI Taxonomy" id="1329516"/>
    <lineage>
        <taxon>Bacteria</taxon>
        <taxon>Bacillati</taxon>
        <taxon>Bacillota</taxon>
        <taxon>Bacilli</taxon>
        <taxon>Bacillales</taxon>
        <taxon>Thermoactinomycetaceae</taxon>
        <taxon>Thermoactinomyces</taxon>
    </lineage>
</organism>
<gene>
    <name evidence="1" type="ORF">H1164_02365</name>
</gene>
<proteinExistence type="predicted"/>
<keyword evidence="2" id="KW-1185">Reference proteome</keyword>
<evidence type="ECO:0000313" key="2">
    <source>
        <dbReference type="Proteomes" id="UP000530514"/>
    </source>
</evidence>
<dbReference type="RefSeq" id="WP_033100995.1">
    <property type="nucleotide sequence ID" value="NZ_JACEIP010000002.1"/>
</dbReference>
<name>A0A7W1X806_9BACL</name>
<dbReference type="EMBL" id="JACEIP010000002">
    <property type="protein sequence ID" value="MBA4541745.1"/>
    <property type="molecule type" value="Genomic_DNA"/>
</dbReference>
<sequence>MSFLQDLKQKLEKGVETAGQKSQKMIEISRLALRIKGKKEDIERQVQKLGWEVYTHWEKTGELRLNESIHLSLQGIRSQQEQLFELQKELEEVKKADIVPRRQAEKVNLVIAETEVEAVRPEAVRPHEETILLGPVSPIQPSADERKIPAVVFLCPFCAHQVSDEATFCNHCNERFY</sequence>
<accession>A0A7W1X806</accession>
<dbReference type="AlphaFoldDB" id="A0A7W1X806"/>
<dbReference type="Proteomes" id="UP000530514">
    <property type="component" value="Unassembled WGS sequence"/>
</dbReference>
<dbReference type="OrthoDB" id="2989425at2"/>
<evidence type="ECO:0000313" key="1">
    <source>
        <dbReference type="EMBL" id="MBA4541745.1"/>
    </source>
</evidence>
<protein>
    <submittedName>
        <fullName evidence="1">Zinc ribbon domain-containing protein</fullName>
    </submittedName>
</protein>
<comment type="caution">
    <text evidence="1">The sequence shown here is derived from an EMBL/GenBank/DDBJ whole genome shotgun (WGS) entry which is preliminary data.</text>
</comment>